<evidence type="ECO:0000313" key="17">
    <source>
        <dbReference type="Proteomes" id="UP000386466"/>
    </source>
</evidence>
<keyword evidence="4 14" id="KW-1003">Cell membrane</keyword>
<dbReference type="GO" id="GO:0005886">
    <property type="term" value="C:plasma membrane"/>
    <property type="evidence" value="ECO:0007669"/>
    <property type="project" value="UniProtKB-SubCell"/>
</dbReference>
<evidence type="ECO:0000256" key="2">
    <source>
        <dbReference type="ARBA" id="ARBA00003929"/>
    </source>
</evidence>
<comment type="similarity">
    <text evidence="13">Belongs to the G-protein coupled receptor 1 family.</text>
</comment>
<dbReference type="InterPro" id="IPR017452">
    <property type="entry name" value="GPCR_Rhodpsn_7TM"/>
</dbReference>
<evidence type="ECO:0000256" key="10">
    <source>
        <dbReference type="ARBA" id="ARBA00023136"/>
    </source>
</evidence>
<evidence type="ECO:0000256" key="4">
    <source>
        <dbReference type="ARBA" id="ARBA00022475"/>
    </source>
</evidence>
<feature type="domain" description="G-protein coupled receptors family 1 profile" evidence="15">
    <location>
        <begin position="63"/>
        <end position="312"/>
    </location>
</feature>
<comment type="function">
    <text evidence="1">Odorant receptor.</text>
</comment>
<keyword evidence="10 14" id="KW-0472">Membrane</keyword>
<reference evidence="16 17" key="1">
    <citation type="submission" date="2019-01" db="EMBL/GenBank/DDBJ databases">
        <authorList>
            <person name="Alioto T."/>
            <person name="Alioto T."/>
        </authorList>
    </citation>
    <scope>NUCLEOTIDE SEQUENCE [LARGE SCALE GENOMIC DNA]</scope>
</reference>
<dbReference type="PRINTS" id="PR00237">
    <property type="entry name" value="GPCRRHODOPSN"/>
</dbReference>
<dbReference type="CDD" id="cd15227">
    <property type="entry name" value="7tmA_OR14-like"/>
    <property type="match status" value="1"/>
</dbReference>
<gene>
    <name evidence="16" type="ORF">LYPA_23C022190</name>
</gene>
<feature type="transmembrane region" description="Helical" evidence="14">
    <location>
        <begin position="120"/>
        <end position="142"/>
    </location>
</feature>
<keyword evidence="12 13" id="KW-0807">Transducer</keyword>
<dbReference type="InterPro" id="IPR050516">
    <property type="entry name" value="Olfactory_GPCR"/>
</dbReference>
<evidence type="ECO:0000256" key="11">
    <source>
        <dbReference type="ARBA" id="ARBA00023170"/>
    </source>
</evidence>
<feature type="transmembrane region" description="Helical" evidence="14">
    <location>
        <begin position="259"/>
        <end position="282"/>
    </location>
</feature>
<dbReference type="EMBL" id="CAAGRJ010012198">
    <property type="protein sequence ID" value="VFV29035.1"/>
    <property type="molecule type" value="Genomic_DNA"/>
</dbReference>
<evidence type="ECO:0000256" key="9">
    <source>
        <dbReference type="ARBA" id="ARBA00023040"/>
    </source>
</evidence>
<dbReference type="Pfam" id="PF13853">
    <property type="entry name" value="7tm_4"/>
    <property type="match status" value="1"/>
</dbReference>
<evidence type="ECO:0000256" key="3">
    <source>
        <dbReference type="ARBA" id="ARBA00004651"/>
    </source>
</evidence>
<feature type="transmembrane region" description="Helical" evidence="14">
    <location>
        <begin position="294"/>
        <end position="314"/>
    </location>
</feature>
<dbReference type="GO" id="GO:0004930">
    <property type="term" value="F:G protein-coupled receptor activity"/>
    <property type="evidence" value="ECO:0007669"/>
    <property type="project" value="UniProtKB-KW"/>
</dbReference>
<feature type="transmembrane region" description="Helical" evidence="14">
    <location>
        <begin position="163"/>
        <end position="184"/>
    </location>
</feature>
<dbReference type="PROSITE" id="PS50262">
    <property type="entry name" value="G_PROTEIN_RECEP_F1_2"/>
    <property type="match status" value="1"/>
</dbReference>
<keyword evidence="6 13" id="KW-0812">Transmembrane</keyword>
<protein>
    <recommendedName>
        <fullName evidence="14">Olfactory receptor</fullName>
    </recommendedName>
</protein>
<dbReference type="FunFam" id="1.20.1070.10:FF:000037">
    <property type="entry name" value="Olfactory receptor"/>
    <property type="match status" value="1"/>
</dbReference>
<dbReference type="Gene3D" id="1.20.1070.10">
    <property type="entry name" value="Rhodopsin 7-helix transmembrane proteins"/>
    <property type="match status" value="1"/>
</dbReference>
<dbReference type="PROSITE" id="PS00237">
    <property type="entry name" value="G_PROTEIN_RECEP_F1_1"/>
    <property type="match status" value="1"/>
</dbReference>
<comment type="function">
    <text evidence="2">Putative odorant or sperm cell receptor.</text>
</comment>
<dbReference type="GO" id="GO:0004984">
    <property type="term" value="F:olfactory receptor activity"/>
    <property type="evidence" value="ECO:0007669"/>
    <property type="project" value="InterPro"/>
</dbReference>
<keyword evidence="5 14" id="KW-0716">Sensory transduction</keyword>
<evidence type="ECO:0000259" key="15">
    <source>
        <dbReference type="PROSITE" id="PS50262"/>
    </source>
</evidence>
<evidence type="ECO:0000256" key="5">
    <source>
        <dbReference type="ARBA" id="ARBA00022606"/>
    </source>
</evidence>
<keyword evidence="17" id="KW-1185">Reference proteome</keyword>
<evidence type="ECO:0000256" key="13">
    <source>
        <dbReference type="RuleBase" id="RU000688"/>
    </source>
</evidence>
<name>A0A485N6J7_LYNPA</name>
<evidence type="ECO:0000256" key="6">
    <source>
        <dbReference type="ARBA" id="ARBA00022692"/>
    </source>
</evidence>
<dbReference type="PRINTS" id="PR00245">
    <property type="entry name" value="OLFACTORYR"/>
</dbReference>
<keyword evidence="11 13" id="KW-0675">Receptor</keyword>
<dbReference type="AlphaFoldDB" id="A0A485N6J7"/>
<evidence type="ECO:0000256" key="8">
    <source>
        <dbReference type="ARBA" id="ARBA00022989"/>
    </source>
</evidence>
<accession>A0A485N6J7</accession>
<proteinExistence type="inferred from homology"/>
<dbReference type="PANTHER" id="PTHR26452">
    <property type="entry name" value="OLFACTORY RECEPTOR"/>
    <property type="match status" value="1"/>
</dbReference>
<organism evidence="16 17">
    <name type="scientific">Lynx pardinus</name>
    <name type="common">Iberian lynx</name>
    <name type="synonym">Felis pardina</name>
    <dbReference type="NCBI Taxonomy" id="191816"/>
    <lineage>
        <taxon>Eukaryota</taxon>
        <taxon>Metazoa</taxon>
        <taxon>Chordata</taxon>
        <taxon>Craniata</taxon>
        <taxon>Vertebrata</taxon>
        <taxon>Euteleostomi</taxon>
        <taxon>Mammalia</taxon>
        <taxon>Eutheria</taxon>
        <taxon>Laurasiatheria</taxon>
        <taxon>Carnivora</taxon>
        <taxon>Feliformia</taxon>
        <taxon>Felidae</taxon>
        <taxon>Felinae</taxon>
        <taxon>Lynx</taxon>
    </lineage>
</organism>
<evidence type="ECO:0000256" key="12">
    <source>
        <dbReference type="ARBA" id="ARBA00023224"/>
    </source>
</evidence>
<keyword evidence="7 14" id="KW-0552">Olfaction</keyword>
<comment type="subcellular location">
    <subcellularLocation>
        <location evidence="3 14">Cell membrane</location>
        <topology evidence="3 14">Multi-pass membrane protein</topology>
    </subcellularLocation>
</comment>
<dbReference type="InterPro" id="IPR000276">
    <property type="entry name" value="GPCR_Rhodpsn"/>
</dbReference>
<evidence type="ECO:0000313" key="16">
    <source>
        <dbReference type="EMBL" id="VFV29035.1"/>
    </source>
</evidence>
<sequence length="345" mass="38273">MISRSVSSSPASSSVLTARSLDVTMVNLTSMSGFLLMGFSENRKLQILYALLFLVTYLMALTGNLLIITVTTLDHRLQSPMYYFLKHLSVLDLCFISVTVPQSIANSLTNSGYISLGQCILQVFFFIALASSEVAILTVMSYDRYVAICRPLQYETIMDPCTCRHAVAAVWLAGGFSGLMHTAVNFSIPLCGERVIYQFFCDIPQMLKLACSHEFVNEIAVAAFTTSAAFICLVSIVLSYVHIFSVVLRIPSAEGRTKVFATCLPHLFVVTFFLSTAGFEFLRPPSDSQSAMDLMFSIFYTVIPPTLNPVIYSLRNEAMKAALRKVLSKGEVSPRKMYLKAIFKF</sequence>
<evidence type="ECO:0000256" key="1">
    <source>
        <dbReference type="ARBA" id="ARBA00002936"/>
    </source>
</evidence>
<dbReference type="SUPFAM" id="SSF81321">
    <property type="entry name" value="Family A G protein-coupled receptor-like"/>
    <property type="match status" value="1"/>
</dbReference>
<feature type="transmembrane region" description="Helical" evidence="14">
    <location>
        <begin position="219"/>
        <end position="247"/>
    </location>
</feature>
<dbReference type="Proteomes" id="UP000386466">
    <property type="component" value="Unassembled WGS sequence"/>
</dbReference>
<evidence type="ECO:0000256" key="14">
    <source>
        <dbReference type="RuleBase" id="RU363047"/>
    </source>
</evidence>
<feature type="transmembrane region" description="Helical" evidence="14">
    <location>
        <begin position="82"/>
        <end position="100"/>
    </location>
</feature>
<evidence type="ECO:0000256" key="7">
    <source>
        <dbReference type="ARBA" id="ARBA00022725"/>
    </source>
</evidence>
<keyword evidence="9 13" id="KW-0297">G-protein coupled receptor</keyword>
<feature type="transmembrane region" description="Helical" evidence="14">
    <location>
        <begin position="46"/>
        <end position="70"/>
    </location>
</feature>
<keyword evidence="8 14" id="KW-1133">Transmembrane helix</keyword>
<dbReference type="InterPro" id="IPR000725">
    <property type="entry name" value="Olfact_rcpt"/>
</dbReference>